<protein>
    <submittedName>
        <fullName evidence="1">Uncharacterized protein</fullName>
    </submittedName>
</protein>
<sequence length="124" mass="13031">MVAAGAAIGPPGASLGWLASRRRRRNAGTATLRARRRLAVPGAETVGRGAWSAMAEARRTAAGTHVRLCSRTFRARAVRAVPVSSQCADERALPNLHAASDQLVWSPPQIGNRPTSPMVAPGTE</sequence>
<keyword evidence="2" id="KW-1185">Reference proteome</keyword>
<organism evidence="1 2">
    <name type="scientific">Ixodes persulcatus</name>
    <name type="common">Taiga tick</name>
    <dbReference type="NCBI Taxonomy" id="34615"/>
    <lineage>
        <taxon>Eukaryota</taxon>
        <taxon>Metazoa</taxon>
        <taxon>Ecdysozoa</taxon>
        <taxon>Arthropoda</taxon>
        <taxon>Chelicerata</taxon>
        <taxon>Arachnida</taxon>
        <taxon>Acari</taxon>
        <taxon>Parasitiformes</taxon>
        <taxon>Ixodida</taxon>
        <taxon>Ixodoidea</taxon>
        <taxon>Ixodidae</taxon>
        <taxon>Ixodinae</taxon>
        <taxon>Ixodes</taxon>
    </lineage>
</organism>
<comment type="caution">
    <text evidence="1">The sequence shown here is derived from an EMBL/GenBank/DDBJ whole genome shotgun (WGS) entry which is preliminary data.</text>
</comment>
<evidence type="ECO:0000313" key="2">
    <source>
        <dbReference type="Proteomes" id="UP000805193"/>
    </source>
</evidence>
<dbReference type="EMBL" id="JABSTQ010009164">
    <property type="protein sequence ID" value="KAG0432270.1"/>
    <property type="molecule type" value="Genomic_DNA"/>
</dbReference>
<name>A0AC60QEN1_IXOPE</name>
<dbReference type="Proteomes" id="UP000805193">
    <property type="component" value="Unassembled WGS sequence"/>
</dbReference>
<reference evidence="1 2" key="1">
    <citation type="journal article" date="2020" name="Cell">
        <title>Large-Scale Comparative Analyses of Tick Genomes Elucidate Their Genetic Diversity and Vector Capacities.</title>
        <authorList>
            <consortium name="Tick Genome and Microbiome Consortium (TIGMIC)"/>
            <person name="Jia N."/>
            <person name="Wang J."/>
            <person name="Shi W."/>
            <person name="Du L."/>
            <person name="Sun Y."/>
            <person name="Zhan W."/>
            <person name="Jiang J.F."/>
            <person name="Wang Q."/>
            <person name="Zhang B."/>
            <person name="Ji P."/>
            <person name="Bell-Sakyi L."/>
            <person name="Cui X.M."/>
            <person name="Yuan T.T."/>
            <person name="Jiang B.G."/>
            <person name="Yang W.F."/>
            <person name="Lam T.T."/>
            <person name="Chang Q.C."/>
            <person name="Ding S.J."/>
            <person name="Wang X.J."/>
            <person name="Zhu J.G."/>
            <person name="Ruan X.D."/>
            <person name="Zhao L."/>
            <person name="Wei J.T."/>
            <person name="Ye R.Z."/>
            <person name="Que T.C."/>
            <person name="Du C.H."/>
            <person name="Zhou Y.H."/>
            <person name="Cheng J.X."/>
            <person name="Dai P.F."/>
            <person name="Guo W.B."/>
            <person name="Han X.H."/>
            <person name="Huang E.J."/>
            <person name="Li L.F."/>
            <person name="Wei W."/>
            <person name="Gao Y.C."/>
            <person name="Liu J.Z."/>
            <person name="Shao H.Z."/>
            <person name="Wang X."/>
            <person name="Wang C.C."/>
            <person name="Yang T.C."/>
            <person name="Huo Q.B."/>
            <person name="Li W."/>
            <person name="Chen H.Y."/>
            <person name="Chen S.E."/>
            <person name="Zhou L.G."/>
            <person name="Ni X.B."/>
            <person name="Tian J.H."/>
            <person name="Sheng Y."/>
            <person name="Liu T."/>
            <person name="Pan Y.S."/>
            <person name="Xia L.Y."/>
            <person name="Li J."/>
            <person name="Zhao F."/>
            <person name="Cao W.C."/>
        </authorList>
    </citation>
    <scope>NUCLEOTIDE SEQUENCE [LARGE SCALE GENOMIC DNA]</scope>
    <source>
        <strain evidence="1">Iper-2018</strain>
    </source>
</reference>
<gene>
    <name evidence="1" type="ORF">HPB47_020994</name>
</gene>
<evidence type="ECO:0000313" key="1">
    <source>
        <dbReference type="EMBL" id="KAG0432270.1"/>
    </source>
</evidence>
<proteinExistence type="predicted"/>
<accession>A0AC60QEN1</accession>